<gene>
    <name evidence="1" type="ORF">BGZ95_006635</name>
</gene>
<reference evidence="1" key="1">
    <citation type="journal article" date="2020" name="Fungal Divers.">
        <title>Resolving the Mortierellaceae phylogeny through synthesis of multi-gene phylogenetics and phylogenomics.</title>
        <authorList>
            <person name="Vandepol N."/>
            <person name="Liber J."/>
            <person name="Desiro A."/>
            <person name="Na H."/>
            <person name="Kennedy M."/>
            <person name="Barry K."/>
            <person name="Grigoriev I.V."/>
            <person name="Miller A.N."/>
            <person name="O'Donnell K."/>
            <person name="Stajich J.E."/>
            <person name="Bonito G."/>
        </authorList>
    </citation>
    <scope>NUCLEOTIDE SEQUENCE</scope>
    <source>
        <strain evidence="1">NRRL 28262</strain>
    </source>
</reference>
<comment type="caution">
    <text evidence="1">The sequence shown here is derived from an EMBL/GenBank/DDBJ whole genome shotgun (WGS) entry which is preliminary data.</text>
</comment>
<evidence type="ECO:0000313" key="2">
    <source>
        <dbReference type="Proteomes" id="UP001194580"/>
    </source>
</evidence>
<dbReference type="AlphaFoldDB" id="A0AAD4H783"/>
<evidence type="ECO:0000313" key="1">
    <source>
        <dbReference type="EMBL" id="KAG0277040.1"/>
    </source>
</evidence>
<sequence>MAKFNIWIRARLRDFESRDSALHTIMTVAVQGFCFGPAAYNSREDLYLRNMAKEVSPKCFWSGLQLTVTAGSAVCPTKKFTADGIVFHEGRALGYGAKGQLLVASSEFANCFLMDRTLAQRIQYLKKIEEEWEEGVKWADQVIRELRDGFDSSNREGVAWTNDWENRWNVFVKNKAFSGHKERVVWSKHEWRFFVERCQGRSLVTGQVLEGRACHVDRVFNSDSYSVKTCLTIEQGLNFAKRDMLEFQTSNSFSGRCKLQYGVQKLRNAVRELLEHSRPLRDRDNEDIQLPLEGGQFRPDPADTASTYNIMVIAYPAMTARSQVRPDIKYNFHPRPGRSIKRLTRVKFSMDKINIRYTIPEIQIDVLDGTEARVKRQPEHMQEVGSHKTTWL</sequence>
<organism evidence="1 2">
    <name type="scientific">Linnemannia exigua</name>
    <dbReference type="NCBI Taxonomy" id="604196"/>
    <lineage>
        <taxon>Eukaryota</taxon>
        <taxon>Fungi</taxon>
        <taxon>Fungi incertae sedis</taxon>
        <taxon>Mucoromycota</taxon>
        <taxon>Mortierellomycotina</taxon>
        <taxon>Mortierellomycetes</taxon>
        <taxon>Mortierellales</taxon>
        <taxon>Mortierellaceae</taxon>
        <taxon>Linnemannia</taxon>
    </lineage>
</organism>
<keyword evidence="2" id="KW-1185">Reference proteome</keyword>
<dbReference type="EMBL" id="JAAAIL010000310">
    <property type="protein sequence ID" value="KAG0277040.1"/>
    <property type="molecule type" value="Genomic_DNA"/>
</dbReference>
<dbReference type="Proteomes" id="UP001194580">
    <property type="component" value="Unassembled WGS sequence"/>
</dbReference>
<protein>
    <submittedName>
        <fullName evidence="1">Uncharacterized protein</fullName>
    </submittedName>
</protein>
<name>A0AAD4H783_9FUNG</name>
<accession>A0AAD4H783</accession>
<proteinExistence type="predicted"/>